<keyword evidence="7" id="KW-0812">Transmembrane</keyword>
<dbReference type="InterPro" id="IPR036638">
    <property type="entry name" value="HLH_DNA-bd_sf"/>
</dbReference>
<feature type="compositionally biased region" description="Low complexity" evidence="29">
    <location>
        <begin position="404"/>
        <end position="430"/>
    </location>
</feature>
<evidence type="ECO:0000256" key="13">
    <source>
        <dbReference type="ARBA" id="ARBA00023098"/>
    </source>
</evidence>
<comment type="similarity">
    <text evidence="22">Belongs to the SREBP family.</text>
</comment>
<evidence type="ECO:0000313" key="32">
    <source>
        <dbReference type="Proteomes" id="UP000694400"/>
    </source>
</evidence>
<keyword evidence="8" id="KW-0256">Endoplasmic reticulum</keyword>
<dbReference type="Ensembl" id="ENSAPLT00020020518.1">
    <property type="protein sequence ID" value="ENSAPLP00020018976.1"/>
    <property type="gene ID" value="ENSAPLG00020013472.1"/>
</dbReference>
<evidence type="ECO:0000256" key="15">
    <source>
        <dbReference type="ARBA" id="ARBA00023136"/>
    </source>
</evidence>
<dbReference type="SUPFAM" id="SSF47459">
    <property type="entry name" value="HLH, helix-loop-helix DNA-binding domain"/>
    <property type="match status" value="1"/>
</dbReference>
<feature type="domain" description="BHLH" evidence="30">
    <location>
        <begin position="293"/>
        <end position="343"/>
    </location>
</feature>
<organism evidence="31 32">
    <name type="scientific">Anas platyrhynchos</name>
    <name type="common">Mallard</name>
    <name type="synonym">Anas boschas</name>
    <dbReference type="NCBI Taxonomy" id="8839"/>
    <lineage>
        <taxon>Eukaryota</taxon>
        <taxon>Metazoa</taxon>
        <taxon>Chordata</taxon>
        <taxon>Craniata</taxon>
        <taxon>Vertebrata</taxon>
        <taxon>Euteleostomi</taxon>
        <taxon>Archelosauria</taxon>
        <taxon>Archosauria</taxon>
        <taxon>Dinosauria</taxon>
        <taxon>Saurischia</taxon>
        <taxon>Theropoda</taxon>
        <taxon>Coelurosauria</taxon>
        <taxon>Aves</taxon>
        <taxon>Neognathae</taxon>
        <taxon>Galloanserae</taxon>
        <taxon>Anseriformes</taxon>
        <taxon>Anatidae</taxon>
        <taxon>Anatinae</taxon>
        <taxon>Anas</taxon>
    </lineage>
</organism>
<reference evidence="31" key="2">
    <citation type="submission" date="2025-08" db="UniProtKB">
        <authorList>
            <consortium name="Ensembl"/>
        </authorList>
    </citation>
    <scope>IDENTIFICATION</scope>
</reference>
<dbReference type="GO" id="GO:0012507">
    <property type="term" value="C:ER to Golgi transport vesicle membrane"/>
    <property type="evidence" value="ECO:0007669"/>
    <property type="project" value="UniProtKB-SubCell"/>
</dbReference>
<dbReference type="SMART" id="SM00353">
    <property type="entry name" value="HLH"/>
    <property type="match status" value="1"/>
</dbReference>
<evidence type="ECO:0000256" key="5">
    <source>
        <dbReference type="ARBA" id="ARBA00022548"/>
    </source>
</evidence>
<evidence type="ECO:0000256" key="22">
    <source>
        <dbReference type="ARBA" id="ARBA00038460"/>
    </source>
</evidence>
<dbReference type="PANTHER" id="PTHR46062">
    <property type="entry name" value="STEROL REGULATORY ELEMENT-BINDING PROTEIN"/>
    <property type="match status" value="1"/>
</dbReference>
<dbReference type="GO" id="GO:0000978">
    <property type="term" value="F:RNA polymerase II cis-regulatory region sequence-specific DNA binding"/>
    <property type="evidence" value="ECO:0007669"/>
    <property type="project" value="TreeGrafter"/>
</dbReference>
<evidence type="ECO:0000256" key="18">
    <source>
        <dbReference type="ARBA" id="ARBA00023166"/>
    </source>
</evidence>
<dbReference type="GO" id="GO:0046983">
    <property type="term" value="F:protein dimerization activity"/>
    <property type="evidence" value="ECO:0007669"/>
    <property type="project" value="InterPro"/>
</dbReference>
<evidence type="ECO:0000256" key="8">
    <source>
        <dbReference type="ARBA" id="ARBA00022824"/>
    </source>
</evidence>
<dbReference type="FunFam" id="4.10.280.10:FF:000016">
    <property type="entry name" value="Sterol regulatory element-binding transcription factor 1"/>
    <property type="match status" value="1"/>
</dbReference>
<dbReference type="CDD" id="cd18921">
    <property type="entry name" value="bHLHzip_SREBP1"/>
    <property type="match status" value="1"/>
</dbReference>
<dbReference type="GO" id="GO:0000139">
    <property type="term" value="C:Golgi membrane"/>
    <property type="evidence" value="ECO:0007669"/>
    <property type="project" value="UniProtKB-SubCell"/>
</dbReference>
<comment type="subcellular location">
    <subcellularLocation>
        <location evidence="3">Cytoplasmic vesicle</location>
        <location evidence="3">COPII-coated vesicle membrane</location>
        <topology evidence="3">Multi-pass membrane protein</topology>
    </subcellularLocation>
    <subcellularLocation>
        <location evidence="2">Endoplasmic reticulum membrane</location>
        <topology evidence="2">Multi-pass membrane protein</topology>
    </subcellularLocation>
    <subcellularLocation>
        <location evidence="4">Golgi apparatus membrane</location>
        <topology evidence="4">Multi-pass membrane protein</topology>
    </subcellularLocation>
    <subcellularLocation>
        <location evidence="1">Nucleus</location>
    </subcellularLocation>
</comment>
<evidence type="ECO:0000256" key="6">
    <source>
        <dbReference type="ARBA" id="ARBA00022553"/>
    </source>
</evidence>
<feature type="region of interest" description="Disordered" evidence="29">
    <location>
        <begin position="1"/>
        <end position="46"/>
    </location>
</feature>
<dbReference type="GO" id="GO:0005789">
    <property type="term" value="C:endoplasmic reticulum membrane"/>
    <property type="evidence" value="ECO:0007669"/>
    <property type="project" value="UniProtKB-SubCell"/>
</dbReference>
<evidence type="ECO:0000256" key="26">
    <source>
        <dbReference type="ARBA" id="ARBA00045371"/>
    </source>
</evidence>
<evidence type="ECO:0000256" key="29">
    <source>
        <dbReference type="SAM" id="MobiDB-lite"/>
    </source>
</evidence>
<keyword evidence="10" id="KW-1133">Transmembrane helix</keyword>
<dbReference type="InterPro" id="IPR011598">
    <property type="entry name" value="bHLH_dom"/>
</dbReference>
<dbReference type="GO" id="GO:0008203">
    <property type="term" value="P:cholesterol metabolic process"/>
    <property type="evidence" value="ECO:0007669"/>
    <property type="project" value="UniProtKB-KW"/>
</dbReference>
<keyword evidence="21" id="KW-0968">Cytoplasmic vesicle</keyword>
<reference evidence="31" key="3">
    <citation type="submission" date="2025-09" db="UniProtKB">
        <authorList>
            <consortium name="Ensembl"/>
        </authorList>
    </citation>
    <scope>IDENTIFICATION</scope>
</reference>
<evidence type="ECO:0000256" key="17">
    <source>
        <dbReference type="ARBA" id="ARBA00023163"/>
    </source>
</evidence>
<keyword evidence="18" id="KW-1207">Sterol metabolism</keyword>
<evidence type="ECO:0000256" key="21">
    <source>
        <dbReference type="ARBA" id="ARBA00023329"/>
    </source>
</evidence>
<dbReference type="Proteomes" id="UP000694400">
    <property type="component" value="Chromosome 15"/>
</dbReference>
<evidence type="ECO:0000256" key="2">
    <source>
        <dbReference type="ARBA" id="ARBA00004477"/>
    </source>
</evidence>
<evidence type="ECO:0000256" key="11">
    <source>
        <dbReference type="ARBA" id="ARBA00023015"/>
    </source>
</evidence>
<feature type="region of interest" description="Disordered" evidence="29">
    <location>
        <begin position="58"/>
        <end position="177"/>
    </location>
</feature>
<evidence type="ECO:0000256" key="28">
    <source>
        <dbReference type="ARBA" id="ARBA00049702"/>
    </source>
</evidence>
<comment type="subunit">
    <text evidence="27">Efficient DNA binding of the soluble transcription factor fragment requires dimerization with another bHLH protein. Interacts with CEBPA, the interaction produces a transcriptional synergy. Interacts with LMNA.</text>
</comment>
<proteinExistence type="inferred from homology"/>
<keyword evidence="5" id="KW-0153">Cholesterol metabolism</keyword>
<evidence type="ECO:0000256" key="27">
    <source>
        <dbReference type="ARBA" id="ARBA00047005"/>
    </source>
</evidence>
<evidence type="ECO:0000256" key="12">
    <source>
        <dbReference type="ARBA" id="ARBA00023034"/>
    </source>
</evidence>
<evidence type="ECO:0000256" key="4">
    <source>
        <dbReference type="ARBA" id="ARBA00004653"/>
    </source>
</evidence>
<sequence>MQPHCPQAGLETSEPGGSAVGLGTPKGFGDPLERSGTTADGPGGGCFADMLQLINTSDNDFSGLFDSPFGAPDSTVPPGLPPAPSTLGTYLGPSNPPPAAPQGNVYPGPPGLAPFTPQPPAPLLPAPGPPTAPGVKEEPSAVPSSQPHSWPPDPPPATTTATPQPVSPQIQPVPVSPKPRITHIGGVWWHLSPSDPPLPPPPRPPQVLLQPHFIKADSLLLTAVKTDAGSAKTSGIASLATSAGGTGAPLQVPALVSGGTILATVPLVVDAEKLPINRLAPSGKPALAQGKGEKRTAHNAIEKRYRSSINDKIVELKDLVVGTEAKLNKSAILRKAIEYIRYLQQSNQKLKQENLSLRMAVQKSKSLKDLVASCSSGGAKAEAPMEVVKAEVMEMLTPPPSDVGSPSRGSPLSLSGGSSTSSSDSEPDSPLCDHGKVKQERPLPSPGSQGMLDRSRMALCAFVFLCLSFNPLASLLRGSSAPTPVGSPGTAGPGRSIMAEPGTPWGWSQWLWPTLVFWGLNAALVLGAVVRLFVCGEPVTPPHSEPSVLFWRHRRQADLDLERGDFAQGAQHLRTALGALGRPLPASHGDLACSLLWTLLRHLLQRLWVGRWLAARAGGLRPDPPPRAHVRQSARDAAMAYHRLHQLHLAGKQAGGHLLAINLALSAVNLAECAGDAVSVAALAEIYVAAALRVKASLHRCFHFLARPFLCSARRVALSHGGAVPPAMQWLCHPLGHRFFVDGDWAVKGAPRETIYSSAGNPVDPLAQVTQLFREHLLEKALCCVAMPEPGRPAAQGEGRFSDALEYLQLLNGCSDASGAPGPAPSISCGLAAVTGTDPVSKWWASVIGAVIHWLQGDEEGAERLYPLVETMPRVLQGSEKPLPRAALHSFKAVRAMLSKQDGSQASLNHCEKASSCLRESLELSSPPKCTIDKAVQLLLCDLLLVTRTNLWQQQMSASQQLRGAYQASALELRGFQQDLSTLRRLAQTLRPAMRRVFLHEATARLMARASPTRTHQLLDRSLRRRGVQGSKTGGATPRRGKHAEALLLASCYLPPSFLSEAARTLEKLGDRRTLHDCQQMIIKLGSGTTVTSG</sequence>
<comment type="function">
    <text evidence="25">Precursor of the transcription factor form (Processed sterol regulatory element-binding protein 1), which is embedded in the endoplasmic reticulum membrane. Low sterol concentrations promote processing of this form, releasing the transcription factor form that translocates into the nucleus and activates transcription of genes involved in cholesterol biosynthesis and lipid homeostasis.</text>
</comment>
<evidence type="ECO:0000256" key="7">
    <source>
        <dbReference type="ARBA" id="ARBA00022692"/>
    </source>
</evidence>
<evidence type="ECO:0000259" key="30">
    <source>
        <dbReference type="PROSITE" id="PS50888"/>
    </source>
</evidence>
<comment type="function">
    <text evidence="26">Key transcription factor that regulates expression of genes involved in cholesterol biosynthesis and lipid homeostasis. Binds to the sterol regulatory element 1 (SRE-1) (5'-ATCACCCCAC-3'). Has dual sequence specificity binding to both an E-box motif (5'-ATCACGTGA-3') and to SRE-1 (5'-ATCACCCCAC-3'). Regulates the promoters of genes involved in cholesterol biosynthesis and the LDL receptor (LDLR) pathway of sterol regulation.</text>
</comment>
<keyword evidence="15" id="KW-0472">Membrane</keyword>
<dbReference type="AlphaFoldDB" id="A0A8B9ZHZ3"/>
<keyword evidence="19" id="KW-0753">Steroid metabolism</keyword>
<keyword evidence="11" id="KW-0805">Transcription regulation</keyword>
<feature type="compositionally biased region" description="Basic and acidic residues" evidence="29">
    <location>
        <begin position="431"/>
        <end position="441"/>
    </location>
</feature>
<evidence type="ECO:0000256" key="19">
    <source>
        <dbReference type="ARBA" id="ARBA00023221"/>
    </source>
</evidence>
<dbReference type="PANTHER" id="PTHR46062:SF2">
    <property type="entry name" value="STEROL REGULATORY ELEMENT-BINDING PROTEIN 1"/>
    <property type="match status" value="1"/>
</dbReference>
<keyword evidence="17" id="KW-0804">Transcription</keyword>
<keyword evidence="16" id="KW-0010">Activator</keyword>
<accession>A0A8B9ZHZ3</accession>
<dbReference type="Pfam" id="PF00010">
    <property type="entry name" value="HLH"/>
    <property type="match status" value="1"/>
</dbReference>
<protein>
    <recommendedName>
        <fullName evidence="23">Sterol regulatory element-binding protein 1</fullName>
    </recommendedName>
    <alternativeName>
        <fullName evidence="24">Sterol regulatory element-binding transcription factor 1</fullName>
    </alternativeName>
</protein>
<evidence type="ECO:0000256" key="10">
    <source>
        <dbReference type="ARBA" id="ARBA00022989"/>
    </source>
</evidence>
<reference evidence="31" key="1">
    <citation type="submission" date="2019-08" db="EMBL/GenBank/DDBJ databases">
        <title>Three high-quality genomes provides insights into domestication of ducks.</title>
        <authorList>
            <person name="Hou Z.C."/>
            <person name="Zhu F."/>
            <person name="Yin Z.T."/>
            <person name="Zhang F."/>
        </authorList>
    </citation>
    <scope>NUCLEOTIDE SEQUENCE [LARGE SCALE GENOMIC DNA]</scope>
</reference>
<keyword evidence="6" id="KW-0597">Phosphoprotein</keyword>
<keyword evidence="13" id="KW-0443">Lipid metabolism</keyword>
<evidence type="ECO:0000256" key="20">
    <source>
        <dbReference type="ARBA" id="ARBA00023242"/>
    </source>
</evidence>
<evidence type="ECO:0000256" key="25">
    <source>
        <dbReference type="ARBA" id="ARBA00045313"/>
    </source>
</evidence>
<evidence type="ECO:0000256" key="14">
    <source>
        <dbReference type="ARBA" id="ARBA00023125"/>
    </source>
</evidence>
<dbReference type="PROSITE" id="PS50888">
    <property type="entry name" value="BHLH"/>
    <property type="match status" value="1"/>
</dbReference>
<evidence type="ECO:0000256" key="9">
    <source>
        <dbReference type="ARBA" id="ARBA00022843"/>
    </source>
</evidence>
<evidence type="ECO:0000256" key="3">
    <source>
        <dbReference type="ARBA" id="ARBA00004557"/>
    </source>
</evidence>
<feature type="compositionally biased region" description="Pro residues" evidence="29">
    <location>
        <begin position="107"/>
        <end position="132"/>
    </location>
</feature>
<keyword evidence="14" id="KW-0238">DNA-binding</keyword>
<dbReference type="GO" id="GO:0005634">
    <property type="term" value="C:nucleus"/>
    <property type="evidence" value="ECO:0007669"/>
    <property type="project" value="UniProtKB-SubCell"/>
</dbReference>
<feature type="compositionally biased region" description="Low complexity" evidence="29">
    <location>
        <begin position="158"/>
        <end position="173"/>
    </location>
</feature>
<evidence type="ECO:0000256" key="16">
    <source>
        <dbReference type="ARBA" id="ARBA00023159"/>
    </source>
</evidence>
<keyword evidence="20" id="KW-0539">Nucleus</keyword>
<keyword evidence="12" id="KW-0333">Golgi apparatus</keyword>
<evidence type="ECO:0000256" key="23">
    <source>
        <dbReference type="ARBA" id="ARBA00039749"/>
    </source>
</evidence>
<dbReference type="PRINTS" id="PR01217">
    <property type="entry name" value="PRICHEXTENSN"/>
</dbReference>
<comment type="subunit">
    <text evidence="28">Forms a tight complex with SCAP, the SCAP-SREBP complex, in the endoplasmic reticulum membrane and the Golgi apparatus. Interacts with PAQR3; the interaction anchors the SCAP-SREBP complex to the Golgi apparatus in low cholesterol conditions.</text>
</comment>
<evidence type="ECO:0000313" key="31">
    <source>
        <dbReference type="Ensembl" id="ENSAPLP00020018976.1"/>
    </source>
</evidence>
<dbReference type="GO" id="GO:0000981">
    <property type="term" value="F:DNA-binding transcription factor activity, RNA polymerase II-specific"/>
    <property type="evidence" value="ECO:0007669"/>
    <property type="project" value="TreeGrafter"/>
</dbReference>
<evidence type="ECO:0000256" key="24">
    <source>
        <dbReference type="ARBA" id="ARBA00042215"/>
    </source>
</evidence>
<keyword evidence="9" id="KW-0832">Ubl conjugation</keyword>
<dbReference type="Gene3D" id="4.10.280.10">
    <property type="entry name" value="Helix-loop-helix DNA-binding domain"/>
    <property type="match status" value="1"/>
</dbReference>
<name>A0A8B9ZHZ3_ANAPL</name>
<evidence type="ECO:0000256" key="1">
    <source>
        <dbReference type="ARBA" id="ARBA00004123"/>
    </source>
</evidence>
<feature type="region of interest" description="Disordered" evidence="29">
    <location>
        <begin position="396"/>
        <end position="450"/>
    </location>
</feature>